<reference evidence="3 4" key="1">
    <citation type="journal article" date="2023" name="Int. J. Syst. Evol. Microbiol.">
        <title>Terrisporobacter hibernicus sp. nov., isolated from bovine faeces in Northern Ireland.</title>
        <authorList>
            <person name="Mitchell M."/>
            <person name="Nguyen S.V."/>
            <person name="Connor M."/>
            <person name="Fairley D.J."/>
            <person name="Donoghue O."/>
            <person name="Marshall H."/>
            <person name="Koolman L."/>
            <person name="McMullan G."/>
            <person name="Schaffer K.E."/>
            <person name="McGrath J.W."/>
            <person name="Fanning S."/>
        </authorList>
    </citation>
    <scope>NUCLEOTIDE SEQUENCE [LARGE SCALE GENOMIC DNA]</scope>
    <source>
        <strain evidence="3 4">MCA3</strain>
    </source>
</reference>
<dbReference type="AlphaFoldDB" id="A0AAX2ZB13"/>
<dbReference type="PROSITE" id="PS51257">
    <property type="entry name" value="PROKAR_LIPOPROTEIN"/>
    <property type="match status" value="1"/>
</dbReference>
<dbReference type="CDD" id="cd00995">
    <property type="entry name" value="PBP2_NikA_DppA_OppA_like"/>
    <property type="match status" value="1"/>
</dbReference>
<dbReference type="Proteomes" id="UP001198983">
    <property type="component" value="Chromosome"/>
</dbReference>
<dbReference type="GO" id="GO:1904680">
    <property type="term" value="F:peptide transmembrane transporter activity"/>
    <property type="evidence" value="ECO:0007669"/>
    <property type="project" value="TreeGrafter"/>
</dbReference>
<gene>
    <name evidence="3" type="ORF">JW646_12155</name>
</gene>
<dbReference type="InterPro" id="IPR030678">
    <property type="entry name" value="Peptide/Ni-bd"/>
</dbReference>
<dbReference type="PIRSF" id="PIRSF002741">
    <property type="entry name" value="MppA"/>
    <property type="match status" value="1"/>
</dbReference>
<dbReference type="Gene3D" id="3.90.76.10">
    <property type="entry name" value="Dipeptide-binding Protein, Domain 1"/>
    <property type="match status" value="1"/>
</dbReference>
<dbReference type="EMBL" id="CP081135">
    <property type="protein sequence ID" value="UEL46398.1"/>
    <property type="molecule type" value="Genomic_DNA"/>
</dbReference>
<dbReference type="KEGG" id="tem:JW646_12155"/>
<dbReference type="GO" id="GO:0015833">
    <property type="term" value="P:peptide transport"/>
    <property type="evidence" value="ECO:0007669"/>
    <property type="project" value="TreeGrafter"/>
</dbReference>
<dbReference type="GO" id="GO:0042597">
    <property type="term" value="C:periplasmic space"/>
    <property type="evidence" value="ECO:0007669"/>
    <property type="project" value="UniProtKB-ARBA"/>
</dbReference>
<feature type="signal peptide" evidence="1">
    <location>
        <begin position="1"/>
        <end position="24"/>
    </location>
</feature>
<feature type="chain" id="PRO_5043500413" evidence="1">
    <location>
        <begin position="25"/>
        <end position="521"/>
    </location>
</feature>
<sequence length="521" mass="58294">MKLKRKLLALGLVGTMVFGVGCSASQESSSSSSITTMNIAAGGDAVNLNPLYANDRVSLTVMNALYNPLYVVDKKGEKTFYLAEDVKVSDDFLTYTVKLKSGLKWHDKEALTADDLIFTMESILDKKQASINRGKFVIEDTPVQVKKIDDTTVEFKLPVVSTSFETMLGNIRIIPKHIYEDEKDLAKSDKNNSPVGNGAYKFKEYKTGELITLERFDDYYGEKGNLQTITYRVIADSNSANMALQNGEINAKYVQPDEISDIEGKDNIELIEFDEGMVDNIIFMQNVNDTLKDSKVRQALSYAINKDEIITAAYKSEEYANKAYSLFASNAMSYTDHVEKYEQDKDKSKKLLKEAGVSNLKLKLAYSTHKTQQEKTALVIQSNLKDVGVEVELKPMEKSAFYGELHDGKNASFDLALNGYVMGSEPAEYASLFISDGSDNMSGYANKEIDKKFKEALKETDNDKRDALYKEIQQILAKDAALYPISYPKSIIAVDKKYDTTKANLAPVFMFRDLNGIKVKN</sequence>
<organism evidence="3 4">
    <name type="scientific">Terrisporobacter hibernicus</name>
    <dbReference type="NCBI Taxonomy" id="2813371"/>
    <lineage>
        <taxon>Bacteria</taxon>
        <taxon>Bacillati</taxon>
        <taxon>Bacillota</taxon>
        <taxon>Clostridia</taxon>
        <taxon>Peptostreptococcales</taxon>
        <taxon>Peptostreptococcaceae</taxon>
        <taxon>Terrisporobacter</taxon>
    </lineage>
</organism>
<keyword evidence="1" id="KW-0732">Signal</keyword>
<dbReference type="PANTHER" id="PTHR30290">
    <property type="entry name" value="PERIPLASMIC BINDING COMPONENT OF ABC TRANSPORTER"/>
    <property type="match status" value="1"/>
</dbReference>
<dbReference type="RefSeq" id="WP_148555971.1">
    <property type="nucleotide sequence ID" value="NZ_CP081135.1"/>
</dbReference>
<keyword evidence="4" id="KW-1185">Reference proteome</keyword>
<dbReference type="FunFam" id="3.90.76.10:FF:000004">
    <property type="entry name" value="Peptide ABC transporter substrate-binding protein"/>
    <property type="match status" value="1"/>
</dbReference>
<dbReference type="Gene3D" id="3.40.190.10">
    <property type="entry name" value="Periplasmic binding protein-like II"/>
    <property type="match status" value="1"/>
</dbReference>
<dbReference type="PANTHER" id="PTHR30290:SF59">
    <property type="entry name" value="OLIGOPEPTIDE ABC TRANSPORTER,SUBSTRATE-BINDING PROTEIN"/>
    <property type="match status" value="1"/>
</dbReference>
<accession>A0AAX2ZB13</accession>
<proteinExistence type="predicted"/>
<dbReference type="SUPFAM" id="SSF53850">
    <property type="entry name" value="Periplasmic binding protein-like II"/>
    <property type="match status" value="1"/>
</dbReference>
<evidence type="ECO:0000256" key="1">
    <source>
        <dbReference type="SAM" id="SignalP"/>
    </source>
</evidence>
<dbReference type="InterPro" id="IPR000914">
    <property type="entry name" value="SBP_5_dom"/>
</dbReference>
<evidence type="ECO:0000259" key="2">
    <source>
        <dbReference type="Pfam" id="PF00496"/>
    </source>
</evidence>
<dbReference type="InterPro" id="IPR039424">
    <property type="entry name" value="SBP_5"/>
</dbReference>
<protein>
    <submittedName>
        <fullName evidence="3">ABC transporter substrate-binding protein</fullName>
    </submittedName>
</protein>
<name>A0AAX2ZB13_9FIRM</name>
<feature type="domain" description="Solute-binding protein family 5" evidence="2">
    <location>
        <begin position="82"/>
        <end position="431"/>
    </location>
</feature>
<evidence type="ECO:0000313" key="3">
    <source>
        <dbReference type="EMBL" id="UEL46398.1"/>
    </source>
</evidence>
<dbReference type="Pfam" id="PF00496">
    <property type="entry name" value="SBP_bac_5"/>
    <property type="match status" value="1"/>
</dbReference>
<dbReference type="GO" id="GO:0043190">
    <property type="term" value="C:ATP-binding cassette (ABC) transporter complex"/>
    <property type="evidence" value="ECO:0007669"/>
    <property type="project" value="InterPro"/>
</dbReference>
<dbReference type="Gene3D" id="3.10.105.10">
    <property type="entry name" value="Dipeptide-binding Protein, Domain 3"/>
    <property type="match status" value="1"/>
</dbReference>
<evidence type="ECO:0000313" key="4">
    <source>
        <dbReference type="Proteomes" id="UP001198983"/>
    </source>
</evidence>